<sequence>VPVVPPAEGGPLRRRISDLFFEHPLDARRLVAAGSTIVLVVALGVVAWPRSSDDIPTHLPFVTIPPSTTTTPTEVVVHVAGSVLRPGLYHRPSGDRVADLLDAAGGPLDEADLDRLNLAERLLDGVRIWVPSVEEPLDPLPTPGAGNIPVDLNRATAVQLESLTGVGPSLAAAILEHRGRFGPFASIDDLLAVSGIGPAKLAGLSDQVRVAPTG</sequence>
<feature type="non-terminal residue" evidence="2">
    <location>
        <position position="1"/>
    </location>
</feature>
<dbReference type="Pfam" id="PF10531">
    <property type="entry name" value="SLBB"/>
    <property type="match status" value="1"/>
</dbReference>
<dbReference type="PANTHER" id="PTHR21180:SF32">
    <property type="entry name" value="ENDONUCLEASE_EXONUCLEASE_PHOSPHATASE FAMILY DOMAIN-CONTAINING PROTEIN 1"/>
    <property type="match status" value="1"/>
</dbReference>
<dbReference type="GO" id="GO:0015627">
    <property type="term" value="C:type II protein secretion system complex"/>
    <property type="evidence" value="ECO:0007669"/>
    <property type="project" value="TreeGrafter"/>
</dbReference>
<dbReference type="InterPro" id="IPR019554">
    <property type="entry name" value="Soluble_ligand-bd"/>
</dbReference>
<feature type="domain" description="Soluble ligand binding" evidence="1">
    <location>
        <begin position="76"/>
        <end position="130"/>
    </location>
</feature>
<gene>
    <name evidence="2" type="ORF">METZ01_LOCUS52896</name>
</gene>
<protein>
    <recommendedName>
        <fullName evidence="1">Soluble ligand binding domain-containing protein</fullName>
    </recommendedName>
</protein>
<dbReference type="GO" id="GO:0015628">
    <property type="term" value="P:protein secretion by the type II secretion system"/>
    <property type="evidence" value="ECO:0007669"/>
    <property type="project" value="TreeGrafter"/>
</dbReference>
<evidence type="ECO:0000313" key="2">
    <source>
        <dbReference type="EMBL" id="SVA00042.1"/>
    </source>
</evidence>
<name>A0A381S7F2_9ZZZZ</name>
<evidence type="ECO:0000259" key="1">
    <source>
        <dbReference type="Pfam" id="PF10531"/>
    </source>
</evidence>
<proteinExistence type="predicted"/>
<accession>A0A381S7F2</accession>
<dbReference type="InterPro" id="IPR010994">
    <property type="entry name" value="RuvA_2-like"/>
</dbReference>
<dbReference type="PANTHER" id="PTHR21180">
    <property type="entry name" value="ENDONUCLEASE/EXONUCLEASE/PHOSPHATASE FAMILY DOMAIN-CONTAINING PROTEIN 1"/>
    <property type="match status" value="1"/>
</dbReference>
<dbReference type="Pfam" id="PF12836">
    <property type="entry name" value="HHH_3"/>
    <property type="match status" value="1"/>
</dbReference>
<reference evidence="2" key="1">
    <citation type="submission" date="2018-05" db="EMBL/GenBank/DDBJ databases">
        <authorList>
            <person name="Lanie J.A."/>
            <person name="Ng W.-L."/>
            <person name="Kazmierczak K.M."/>
            <person name="Andrzejewski T.M."/>
            <person name="Davidsen T.M."/>
            <person name="Wayne K.J."/>
            <person name="Tettelin H."/>
            <person name="Glass J.I."/>
            <person name="Rusch D."/>
            <person name="Podicherti R."/>
            <person name="Tsui H.-C.T."/>
            <person name="Winkler M.E."/>
        </authorList>
    </citation>
    <scope>NUCLEOTIDE SEQUENCE</scope>
</reference>
<dbReference type="EMBL" id="UINC01002762">
    <property type="protein sequence ID" value="SVA00042.1"/>
    <property type="molecule type" value="Genomic_DNA"/>
</dbReference>
<dbReference type="Gene3D" id="1.10.150.320">
    <property type="entry name" value="Photosystem II 12 kDa extrinsic protein"/>
    <property type="match status" value="1"/>
</dbReference>
<dbReference type="AlphaFoldDB" id="A0A381S7F2"/>
<organism evidence="2">
    <name type="scientific">marine metagenome</name>
    <dbReference type="NCBI Taxonomy" id="408172"/>
    <lineage>
        <taxon>unclassified sequences</taxon>
        <taxon>metagenomes</taxon>
        <taxon>ecological metagenomes</taxon>
    </lineage>
</organism>
<dbReference type="SUPFAM" id="SSF47781">
    <property type="entry name" value="RuvA domain 2-like"/>
    <property type="match status" value="1"/>
</dbReference>
<dbReference type="InterPro" id="IPR051675">
    <property type="entry name" value="Endo/Exo/Phosphatase_dom_1"/>
</dbReference>